<dbReference type="InterPro" id="IPR011993">
    <property type="entry name" value="PH-like_dom_sf"/>
</dbReference>
<dbReference type="Gene3D" id="2.30.29.30">
    <property type="entry name" value="Pleckstrin-homology domain (PH domain)/Phosphotyrosine-binding domain (PTB)"/>
    <property type="match status" value="1"/>
</dbReference>
<feature type="region of interest" description="Disordered" evidence="1">
    <location>
        <begin position="171"/>
        <end position="203"/>
    </location>
</feature>
<dbReference type="AlphaFoldDB" id="A0AAD5XQU5"/>
<feature type="compositionally biased region" description="Low complexity" evidence="1">
    <location>
        <begin position="396"/>
        <end position="418"/>
    </location>
</feature>
<feature type="region of interest" description="Disordered" evidence="1">
    <location>
        <begin position="389"/>
        <end position="420"/>
    </location>
</feature>
<keyword evidence="4" id="KW-1185">Reference proteome</keyword>
<feature type="domain" description="PH" evidence="2">
    <location>
        <begin position="209"/>
        <end position="328"/>
    </location>
</feature>
<dbReference type="SUPFAM" id="SSF50729">
    <property type="entry name" value="PH domain-like"/>
    <property type="match status" value="1"/>
</dbReference>
<dbReference type="InterPro" id="IPR001849">
    <property type="entry name" value="PH_domain"/>
</dbReference>
<evidence type="ECO:0000256" key="1">
    <source>
        <dbReference type="SAM" id="MobiDB-lite"/>
    </source>
</evidence>
<reference evidence="3" key="1">
    <citation type="submission" date="2020-05" db="EMBL/GenBank/DDBJ databases">
        <title>Phylogenomic resolution of chytrid fungi.</title>
        <authorList>
            <person name="Stajich J.E."/>
            <person name="Amses K."/>
            <person name="Simmons R."/>
            <person name="Seto K."/>
            <person name="Myers J."/>
            <person name="Bonds A."/>
            <person name="Quandt C.A."/>
            <person name="Barry K."/>
            <person name="Liu P."/>
            <person name="Grigoriev I."/>
            <person name="Longcore J.E."/>
            <person name="James T.Y."/>
        </authorList>
    </citation>
    <scope>NUCLEOTIDE SEQUENCE</scope>
    <source>
        <strain evidence="3">JEL0379</strain>
    </source>
</reference>
<protein>
    <recommendedName>
        <fullName evidence="2">PH domain-containing protein</fullName>
    </recommendedName>
</protein>
<proteinExistence type="predicted"/>
<gene>
    <name evidence="3" type="ORF">HDU87_006097</name>
</gene>
<dbReference type="SMART" id="SM00233">
    <property type="entry name" value="PH"/>
    <property type="match status" value="1"/>
</dbReference>
<evidence type="ECO:0000313" key="4">
    <source>
        <dbReference type="Proteomes" id="UP001212152"/>
    </source>
</evidence>
<evidence type="ECO:0000259" key="2">
    <source>
        <dbReference type="SMART" id="SM00233"/>
    </source>
</evidence>
<sequence>MSSLVSNHCPLTVAWSNDPAATGGHATTFIPPRTKSTPTYILHQREQRRHHDAAEEATLLRAAASKPSTLKRASGASTAYGTAASVSGKNSIYLNFITDYEASFVSEIQIEDSKVKEEEEIINSCTNLSLQETADLSILDCSELLPDFESDSVERSRFNFSHLANKSLPALPSHPPSALTHRLSIPSAPKGDDKDMAPTSSTARYYDLPEREGVLWYRGHSDTKWQRAWCVVRDKTVWVYASRDDILPMDQISLVPGVSVLPMDSTPDNDSAPAFTPPPSRTSHGFTVTTPLRRPRADVRQQHNHFAATDRLDMLLWMAQMIRTSQGAAHVPRTLVPIVLPATAASLPRRATVSGGFTEKAGRGRGRKEAMVISAPLRALVRPAVNTSVRGANTWPGQSSLASSSGYSMSSTSGPSSPRRLTLGTIARKIRELRG</sequence>
<dbReference type="EMBL" id="JADGJQ010000050">
    <property type="protein sequence ID" value="KAJ3175600.1"/>
    <property type="molecule type" value="Genomic_DNA"/>
</dbReference>
<evidence type="ECO:0000313" key="3">
    <source>
        <dbReference type="EMBL" id="KAJ3175600.1"/>
    </source>
</evidence>
<dbReference type="Pfam" id="PF00169">
    <property type="entry name" value="PH"/>
    <property type="match status" value="1"/>
</dbReference>
<organism evidence="3 4">
    <name type="scientific">Geranomyces variabilis</name>
    <dbReference type="NCBI Taxonomy" id="109894"/>
    <lineage>
        <taxon>Eukaryota</taxon>
        <taxon>Fungi</taxon>
        <taxon>Fungi incertae sedis</taxon>
        <taxon>Chytridiomycota</taxon>
        <taxon>Chytridiomycota incertae sedis</taxon>
        <taxon>Chytridiomycetes</taxon>
        <taxon>Spizellomycetales</taxon>
        <taxon>Powellomycetaceae</taxon>
        <taxon>Geranomyces</taxon>
    </lineage>
</organism>
<feature type="region of interest" description="Disordered" evidence="1">
    <location>
        <begin position="269"/>
        <end position="288"/>
    </location>
</feature>
<name>A0AAD5XQU5_9FUNG</name>
<accession>A0AAD5XQU5</accession>
<comment type="caution">
    <text evidence="3">The sequence shown here is derived from an EMBL/GenBank/DDBJ whole genome shotgun (WGS) entry which is preliminary data.</text>
</comment>
<dbReference type="Proteomes" id="UP001212152">
    <property type="component" value="Unassembled WGS sequence"/>
</dbReference>